<dbReference type="RefSeq" id="WP_106255367.1">
    <property type="nucleotide sequence ID" value="NZ_CAWNSW010000075.1"/>
</dbReference>
<organism evidence="1 2">
    <name type="scientific">Stenomitos frigidus ULC18</name>
    <dbReference type="NCBI Taxonomy" id="2107698"/>
    <lineage>
        <taxon>Bacteria</taxon>
        <taxon>Bacillati</taxon>
        <taxon>Cyanobacteriota</taxon>
        <taxon>Cyanophyceae</taxon>
        <taxon>Leptolyngbyales</taxon>
        <taxon>Leptolyngbyaceae</taxon>
        <taxon>Stenomitos</taxon>
    </lineage>
</organism>
<proteinExistence type="predicted"/>
<dbReference type="OrthoDB" id="149072at2"/>
<evidence type="ECO:0000313" key="2">
    <source>
        <dbReference type="Proteomes" id="UP000239576"/>
    </source>
</evidence>
<protein>
    <recommendedName>
        <fullName evidence="3">CHAT domain-containing protein</fullName>
    </recommendedName>
</protein>
<accession>A0A2T1EHY2</accession>
<sequence>MSGETSTKKILILTANPKDTSKLRLDEEVRAIRQRLRQAKERDTFVVASEWAVRTGDLQQALFDFEPQIVHFCGHGVGEEGLAFENETGQAKLVSATALAGLFKLFKGRGLINLNHFPSVGTFHGTSLQKELHLIKSVFLRVRWNVSY</sequence>
<comment type="caution">
    <text evidence="1">The sequence shown here is derived from an EMBL/GenBank/DDBJ whole genome shotgun (WGS) entry which is preliminary data.</text>
</comment>
<dbReference type="AlphaFoldDB" id="A0A2T1EHY2"/>
<reference evidence="2" key="1">
    <citation type="submission" date="2018-02" db="EMBL/GenBank/DDBJ databases">
        <authorList>
            <person name="Moore K."/>
            <person name="Momper L."/>
        </authorList>
    </citation>
    <scope>NUCLEOTIDE SEQUENCE [LARGE SCALE GENOMIC DNA]</scope>
    <source>
        <strain evidence="2">ULC18</strain>
    </source>
</reference>
<evidence type="ECO:0008006" key="3">
    <source>
        <dbReference type="Google" id="ProtNLM"/>
    </source>
</evidence>
<reference evidence="1 2" key="2">
    <citation type="submission" date="2018-03" db="EMBL/GenBank/DDBJ databases">
        <title>The ancient ancestry and fast evolution of plastids.</title>
        <authorList>
            <person name="Moore K.R."/>
            <person name="Magnabosco C."/>
            <person name="Momper L."/>
            <person name="Gold D.A."/>
            <person name="Bosak T."/>
            <person name="Fournier G.P."/>
        </authorList>
    </citation>
    <scope>NUCLEOTIDE SEQUENCE [LARGE SCALE GENOMIC DNA]</scope>
    <source>
        <strain evidence="1 2">ULC18</strain>
    </source>
</reference>
<dbReference type="Proteomes" id="UP000239576">
    <property type="component" value="Unassembled WGS sequence"/>
</dbReference>
<dbReference type="EMBL" id="PVWK01000028">
    <property type="protein sequence ID" value="PSB32323.1"/>
    <property type="molecule type" value="Genomic_DNA"/>
</dbReference>
<name>A0A2T1EHY2_9CYAN</name>
<gene>
    <name evidence="1" type="ORF">C7B82_05815</name>
</gene>
<keyword evidence="2" id="KW-1185">Reference proteome</keyword>
<evidence type="ECO:0000313" key="1">
    <source>
        <dbReference type="EMBL" id="PSB32323.1"/>
    </source>
</evidence>